<evidence type="ECO:0000313" key="3">
    <source>
        <dbReference type="Proteomes" id="UP001580928"/>
    </source>
</evidence>
<proteinExistence type="predicted"/>
<evidence type="ECO:0000256" key="1">
    <source>
        <dbReference type="SAM" id="Phobius"/>
    </source>
</evidence>
<dbReference type="Proteomes" id="UP001580928">
    <property type="component" value="Unassembled WGS sequence"/>
</dbReference>
<comment type="caution">
    <text evidence="2">The sequence shown here is derived from an EMBL/GenBank/DDBJ whole genome shotgun (WGS) entry which is preliminary data.</text>
</comment>
<reference evidence="2 3" key="1">
    <citation type="submission" date="2024-04" db="EMBL/GenBank/DDBJ databases">
        <title>Albibacterium profundi sp. nov., isolated from sediment of the Challenger Deep of Mariana Trench.</title>
        <authorList>
            <person name="Wang Y."/>
        </authorList>
    </citation>
    <scope>NUCLEOTIDE SEQUENCE [LARGE SCALE GENOMIC DNA]</scope>
    <source>
        <strain evidence="2 3">RHL897</strain>
    </source>
</reference>
<organism evidence="2 3">
    <name type="scientific">Albibacterium profundi</name>
    <dbReference type="NCBI Taxonomy" id="3134906"/>
    <lineage>
        <taxon>Bacteria</taxon>
        <taxon>Pseudomonadati</taxon>
        <taxon>Bacteroidota</taxon>
        <taxon>Sphingobacteriia</taxon>
        <taxon>Sphingobacteriales</taxon>
        <taxon>Sphingobacteriaceae</taxon>
        <taxon>Albibacterium</taxon>
    </lineage>
</organism>
<accession>A0ABV5CE94</accession>
<feature type="transmembrane region" description="Helical" evidence="1">
    <location>
        <begin position="59"/>
        <end position="80"/>
    </location>
</feature>
<dbReference type="RefSeq" id="WP_375557187.1">
    <property type="nucleotide sequence ID" value="NZ_JBBVGT010000002.1"/>
</dbReference>
<keyword evidence="1" id="KW-0812">Transmembrane</keyword>
<name>A0ABV5CE94_9SPHI</name>
<keyword evidence="3" id="KW-1185">Reference proteome</keyword>
<keyword evidence="1" id="KW-1133">Transmembrane helix</keyword>
<protein>
    <submittedName>
        <fullName evidence="2">DUF983 domain-containing protein</fullName>
    </submittedName>
</protein>
<gene>
    <name evidence="2" type="ORF">WKR92_07395</name>
</gene>
<feature type="transmembrane region" description="Helical" evidence="1">
    <location>
        <begin position="86"/>
        <end position="104"/>
    </location>
</feature>
<sequence>MKARGLLSAMASCRCPRCRTGKVFYGHPYSFRRQRSNQVCAHCGLYFEVEPGYFYISMYISYGFAVFEALIAAFILYSLTHSESPWLYGFVLISIIILMAPINYRYSRIALLYMTPKIKYDPRYHIDD</sequence>
<keyword evidence="1" id="KW-0472">Membrane</keyword>
<dbReference type="EMBL" id="JBBVGT010000002">
    <property type="protein sequence ID" value="MFB5945653.1"/>
    <property type="molecule type" value="Genomic_DNA"/>
</dbReference>
<evidence type="ECO:0000313" key="2">
    <source>
        <dbReference type="EMBL" id="MFB5945653.1"/>
    </source>
</evidence>